<comment type="caution">
    <text evidence="2">The sequence shown here is derived from an EMBL/GenBank/DDBJ whole genome shotgun (WGS) entry which is preliminary data.</text>
</comment>
<proteinExistence type="predicted"/>
<dbReference type="AlphaFoldDB" id="A0A7W6K7N2"/>
<keyword evidence="4" id="KW-1185">Reference proteome</keyword>
<name>A0A7W6K7N2_9SPHI</name>
<protein>
    <submittedName>
        <fullName evidence="2">Uncharacterized protein</fullName>
    </submittedName>
</protein>
<organism evidence="2 3">
    <name type="scientific">Pedobacter zeae</name>
    <dbReference type="NCBI Taxonomy" id="1737356"/>
    <lineage>
        <taxon>Bacteria</taxon>
        <taxon>Pseudomonadati</taxon>
        <taxon>Bacteroidota</taxon>
        <taxon>Sphingobacteriia</taxon>
        <taxon>Sphingobacteriales</taxon>
        <taxon>Sphingobacteriaceae</taxon>
        <taxon>Pedobacter</taxon>
    </lineage>
</organism>
<reference evidence="4" key="2">
    <citation type="journal article" date="2019" name="Int. J. Syst. Evol. Microbiol.">
        <title>The Global Catalogue of Microorganisms (GCM) 10K type strain sequencing project: providing services to taxonomists for standard genome sequencing and annotation.</title>
        <authorList>
            <consortium name="The Broad Institute Genomics Platform"/>
            <consortium name="The Broad Institute Genome Sequencing Center for Infectious Disease"/>
            <person name="Wu L."/>
            <person name="Ma J."/>
        </authorList>
    </citation>
    <scope>NUCLEOTIDE SEQUENCE [LARGE SCALE GENOMIC DNA]</scope>
    <source>
        <strain evidence="4">CGMCC 1.15287</strain>
    </source>
</reference>
<reference evidence="1" key="4">
    <citation type="submission" date="2024-05" db="EMBL/GenBank/DDBJ databases">
        <authorList>
            <person name="Sun Q."/>
            <person name="Zhou Y."/>
        </authorList>
    </citation>
    <scope>NUCLEOTIDE SEQUENCE</scope>
    <source>
        <strain evidence="1">CGMCC 1.15287</strain>
    </source>
</reference>
<evidence type="ECO:0000313" key="1">
    <source>
        <dbReference type="EMBL" id="GGH03281.1"/>
    </source>
</evidence>
<accession>A0A7W6K7N2</accession>
<dbReference type="RefSeq" id="WP_183759949.1">
    <property type="nucleotide sequence ID" value="NZ_BMHZ01000002.1"/>
</dbReference>
<evidence type="ECO:0000313" key="2">
    <source>
        <dbReference type="EMBL" id="MBB4106710.1"/>
    </source>
</evidence>
<evidence type="ECO:0000313" key="3">
    <source>
        <dbReference type="Proteomes" id="UP000532273"/>
    </source>
</evidence>
<reference evidence="2 3" key="3">
    <citation type="submission" date="2020-08" db="EMBL/GenBank/DDBJ databases">
        <title>Genomic Encyclopedia of Type Strains, Phase IV (KMG-IV): sequencing the most valuable type-strain genomes for metagenomic binning, comparative biology and taxonomic classification.</title>
        <authorList>
            <person name="Goeker M."/>
        </authorList>
    </citation>
    <scope>NUCLEOTIDE SEQUENCE [LARGE SCALE GENOMIC DNA]</scope>
    <source>
        <strain evidence="2 3">DSM 100774</strain>
    </source>
</reference>
<dbReference type="Proteomes" id="UP000532273">
    <property type="component" value="Unassembled WGS sequence"/>
</dbReference>
<dbReference type="EMBL" id="JACIEF010000001">
    <property type="protein sequence ID" value="MBB4106710.1"/>
    <property type="molecule type" value="Genomic_DNA"/>
</dbReference>
<gene>
    <name evidence="1" type="ORF">GCM10007422_18230</name>
    <name evidence="2" type="ORF">GGQ60_000670</name>
</gene>
<evidence type="ECO:0000313" key="4">
    <source>
        <dbReference type="Proteomes" id="UP000642938"/>
    </source>
</evidence>
<dbReference type="EMBL" id="BMHZ01000002">
    <property type="protein sequence ID" value="GGH03281.1"/>
    <property type="molecule type" value="Genomic_DNA"/>
</dbReference>
<sequence length="67" mass="7251">MKKVNLLSRAEMKNVMGGLEDVCKGKTGGDLTDCRYNVCMSGYNPAEHTTQENENKIDSCCASSGNC</sequence>
<dbReference type="Proteomes" id="UP000642938">
    <property type="component" value="Unassembled WGS sequence"/>
</dbReference>
<reference evidence="1" key="1">
    <citation type="journal article" date="2014" name="Int. J. Syst. Evol. Microbiol.">
        <title>Complete genome of a new Firmicutes species belonging to the dominant human colonic microbiota ('Ruminococcus bicirculans') reveals two chromosomes and a selective capacity to utilize plant glucans.</title>
        <authorList>
            <consortium name="NISC Comparative Sequencing Program"/>
            <person name="Wegmann U."/>
            <person name="Louis P."/>
            <person name="Goesmann A."/>
            <person name="Henrissat B."/>
            <person name="Duncan S.H."/>
            <person name="Flint H.J."/>
        </authorList>
    </citation>
    <scope>NUCLEOTIDE SEQUENCE</scope>
    <source>
        <strain evidence="1">CGMCC 1.15287</strain>
    </source>
</reference>